<keyword evidence="3" id="KW-1185">Reference proteome</keyword>
<keyword evidence="1" id="KW-1133">Transmembrane helix</keyword>
<dbReference type="Proteomes" id="UP001172159">
    <property type="component" value="Unassembled WGS sequence"/>
</dbReference>
<evidence type="ECO:0000256" key="1">
    <source>
        <dbReference type="SAM" id="Phobius"/>
    </source>
</evidence>
<feature type="transmembrane region" description="Helical" evidence="1">
    <location>
        <begin position="29"/>
        <end position="50"/>
    </location>
</feature>
<protein>
    <submittedName>
        <fullName evidence="2">Uncharacterized protein</fullName>
    </submittedName>
</protein>
<keyword evidence="1" id="KW-0472">Membrane</keyword>
<dbReference type="EMBL" id="JAUKTV010000004">
    <property type="protein sequence ID" value="KAK0739346.1"/>
    <property type="molecule type" value="Genomic_DNA"/>
</dbReference>
<evidence type="ECO:0000313" key="2">
    <source>
        <dbReference type="EMBL" id="KAK0739346.1"/>
    </source>
</evidence>
<proteinExistence type="predicted"/>
<dbReference type="AlphaFoldDB" id="A0AA40BS47"/>
<organism evidence="2 3">
    <name type="scientific">Apiosordaria backusii</name>
    <dbReference type="NCBI Taxonomy" id="314023"/>
    <lineage>
        <taxon>Eukaryota</taxon>
        <taxon>Fungi</taxon>
        <taxon>Dikarya</taxon>
        <taxon>Ascomycota</taxon>
        <taxon>Pezizomycotina</taxon>
        <taxon>Sordariomycetes</taxon>
        <taxon>Sordariomycetidae</taxon>
        <taxon>Sordariales</taxon>
        <taxon>Lasiosphaeriaceae</taxon>
        <taxon>Apiosordaria</taxon>
    </lineage>
</organism>
<comment type="caution">
    <text evidence="2">The sequence shown here is derived from an EMBL/GenBank/DDBJ whole genome shotgun (WGS) entry which is preliminary data.</text>
</comment>
<evidence type="ECO:0000313" key="3">
    <source>
        <dbReference type="Proteomes" id="UP001172159"/>
    </source>
</evidence>
<name>A0AA40BS47_9PEZI</name>
<keyword evidence="1" id="KW-0812">Transmembrane</keyword>
<accession>A0AA40BS47</accession>
<reference evidence="2" key="1">
    <citation type="submission" date="2023-06" db="EMBL/GenBank/DDBJ databases">
        <title>Genome-scale phylogeny and comparative genomics of the fungal order Sordariales.</title>
        <authorList>
            <consortium name="Lawrence Berkeley National Laboratory"/>
            <person name="Hensen N."/>
            <person name="Bonometti L."/>
            <person name="Westerberg I."/>
            <person name="Brannstrom I.O."/>
            <person name="Guillou S."/>
            <person name="Cros-Aarteil S."/>
            <person name="Calhoun S."/>
            <person name="Haridas S."/>
            <person name="Kuo A."/>
            <person name="Mondo S."/>
            <person name="Pangilinan J."/>
            <person name="Riley R."/>
            <person name="Labutti K."/>
            <person name="Andreopoulos B."/>
            <person name="Lipzen A."/>
            <person name="Chen C."/>
            <person name="Yanf M."/>
            <person name="Daum C."/>
            <person name="Ng V."/>
            <person name="Clum A."/>
            <person name="Steindorff A."/>
            <person name="Ohm R."/>
            <person name="Martin F."/>
            <person name="Silar P."/>
            <person name="Natvig D."/>
            <person name="Lalanne C."/>
            <person name="Gautier V."/>
            <person name="Ament-Velasquez S.L."/>
            <person name="Kruys A."/>
            <person name="Hutchinson M.I."/>
            <person name="Powell A.J."/>
            <person name="Barry K."/>
            <person name="Miller A.N."/>
            <person name="Grigoriev I.V."/>
            <person name="Debuchy R."/>
            <person name="Gladieux P."/>
            <person name="Thoren M.H."/>
            <person name="Johannesson H."/>
        </authorList>
    </citation>
    <scope>NUCLEOTIDE SEQUENCE</scope>
    <source>
        <strain evidence="2">CBS 540.89</strain>
    </source>
</reference>
<sequence>MKTALTRNNARPPLTSEHLTSINPTSSKLCIMAPISLITMALMPLLAFAMPTAIPETQSALETPGNILVCTGENYTGECQTHYLGIEIPGDCLPIPDPFKFNIGSLRPDRGAICRLFATDRSDCTGSGLSILYYPGDGNLFRDVGGNIPGKKAAYWRCQECTNCT</sequence>
<gene>
    <name evidence="2" type="ORF">B0T21DRAFT_362443</name>
</gene>